<keyword evidence="1" id="KW-0472">Membrane</keyword>
<dbReference type="PANTHER" id="PTHR21180:SF32">
    <property type="entry name" value="ENDONUCLEASE_EXONUCLEASE_PHOSPHATASE FAMILY DOMAIN-CONTAINING PROTEIN 1"/>
    <property type="match status" value="1"/>
</dbReference>
<feature type="domain" description="Helix-hairpin-helix DNA-binding motif class 1" evidence="2">
    <location>
        <begin position="177"/>
        <end position="196"/>
    </location>
</feature>
<dbReference type="SUPFAM" id="SSF47781">
    <property type="entry name" value="RuvA domain 2-like"/>
    <property type="match status" value="1"/>
</dbReference>
<evidence type="ECO:0000256" key="1">
    <source>
        <dbReference type="SAM" id="Phobius"/>
    </source>
</evidence>
<keyword evidence="4" id="KW-1185">Reference proteome</keyword>
<protein>
    <submittedName>
        <fullName evidence="3">ComEA protein</fullName>
    </submittedName>
</protein>
<dbReference type="InterPro" id="IPR019554">
    <property type="entry name" value="Soluble_ligand-bd"/>
</dbReference>
<proteinExistence type="predicted"/>
<dbReference type="PANTHER" id="PTHR21180">
    <property type="entry name" value="ENDONUCLEASE/EXONUCLEASE/PHOSPHATASE FAMILY DOMAIN-CONTAINING PROTEIN 1"/>
    <property type="match status" value="1"/>
</dbReference>
<dbReference type="InterPro" id="IPR004509">
    <property type="entry name" value="Competence_ComEA_HhH"/>
</dbReference>
<accession>A0AB72Z6W5</accession>
<dbReference type="AlphaFoldDB" id="A0AB72Z6W5"/>
<name>A0AB72Z6W5_LISIO</name>
<evidence type="ECO:0000313" key="4">
    <source>
        <dbReference type="Proteomes" id="UP000003597"/>
    </source>
</evidence>
<dbReference type="InterPro" id="IPR051675">
    <property type="entry name" value="Endo/Exo/Phosphatase_dom_1"/>
</dbReference>
<dbReference type="Proteomes" id="UP000003597">
    <property type="component" value="Unassembled WGS sequence"/>
</dbReference>
<reference evidence="3 4" key="1">
    <citation type="submission" date="2011-08" db="EMBL/GenBank/DDBJ databases">
        <authorList>
            <person name="Weinstock G."/>
            <person name="Sodergren E."/>
            <person name="Clifton S."/>
            <person name="Fulton L."/>
            <person name="Fulton B."/>
            <person name="Courtney L."/>
            <person name="Fronick C."/>
            <person name="Harrison M."/>
            <person name="Strong C."/>
            <person name="Farmer C."/>
            <person name="Delahaunty K."/>
            <person name="Markovic C."/>
            <person name="Hall O."/>
            <person name="Minx P."/>
            <person name="Tomlinson C."/>
            <person name="Mitreva M."/>
            <person name="Hou S."/>
            <person name="Chen J."/>
            <person name="Wollam A."/>
            <person name="Pepin K.H."/>
            <person name="Johnson M."/>
            <person name="Bhonagiri V."/>
            <person name="Zhang X."/>
            <person name="Suruliraj S."/>
            <person name="Warren W."/>
            <person name="Chinwalla A."/>
            <person name="Mardis E.R."/>
            <person name="Wilson R.K."/>
        </authorList>
    </citation>
    <scope>NUCLEOTIDE SEQUENCE [LARGE SCALE GENOMIC DNA]</scope>
    <source>
        <strain evidence="3 4">ATCC 33091</strain>
    </source>
</reference>
<dbReference type="Pfam" id="PF12836">
    <property type="entry name" value="HHH_3"/>
    <property type="match status" value="1"/>
</dbReference>
<evidence type="ECO:0000313" key="3">
    <source>
        <dbReference type="EMBL" id="EHN60633.1"/>
    </source>
</evidence>
<sequence length="200" mass="22089">MMELLKKHKNYFLIGIAILCAGVIYISIPTSQTDKVTANQALNTEEKPQKEGKKNVTHIYIDIKGAVRTPGVYKLPVDARVQDVVKVAGGLTEDADNSKLNLAEKLKDEMSIYVYKNGEAGSEEVVKDDIESSETDKKVNINSATKVDLQQVPGIGDSKATAIIEYREKEGLFQTIEDLKNVTGIGEKTVEKLKEYLDVN</sequence>
<dbReference type="InterPro" id="IPR010994">
    <property type="entry name" value="RuvA_2-like"/>
</dbReference>
<dbReference type="InterPro" id="IPR003583">
    <property type="entry name" value="Hlx-hairpin-Hlx_DNA-bd_motif"/>
</dbReference>
<keyword evidence="1" id="KW-1133">Transmembrane helix</keyword>
<dbReference type="GO" id="GO:0006281">
    <property type="term" value="P:DNA repair"/>
    <property type="evidence" value="ECO:0007669"/>
    <property type="project" value="InterPro"/>
</dbReference>
<dbReference type="Pfam" id="PF10531">
    <property type="entry name" value="SLBB"/>
    <property type="match status" value="1"/>
</dbReference>
<dbReference type="RefSeq" id="WP_003771892.1">
    <property type="nucleotide sequence ID" value="NZ_JH556647.1"/>
</dbReference>
<dbReference type="GO" id="GO:0015627">
    <property type="term" value="C:type II protein secretion system complex"/>
    <property type="evidence" value="ECO:0007669"/>
    <property type="project" value="TreeGrafter"/>
</dbReference>
<keyword evidence="1" id="KW-0812">Transmembrane</keyword>
<gene>
    <name evidence="3" type="ORF">HMPREF0557_02146</name>
</gene>
<feature type="domain" description="Helix-hairpin-helix DNA-binding motif class 1" evidence="2">
    <location>
        <begin position="147"/>
        <end position="166"/>
    </location>
</feature>
<feature type="transmembrane region" description="Helical" evidence="1">
    <location>
        <begin position="12"/>
        <end position="28"/>
    </location>
</feature>
<organism evidence="3 4">
    <name type="scientific">Listeria innocua ATCC 33091</name>
    <dbReference type="NCBI Taxonomy" id="1002366"/>
    <lineage>
        <taxon>Bacteria</taxon>
        <taxon>Bacillati</taxon>
        <taxon>Bacillota</taxon>
        <taxon>Bacilli</taxon>
        <taxon>Bacillales</taxon>
        <taxon>Listeriaceae</taxon>
        <taxon>Listeria</taxon>
    </lineage>
</organism>
<dbReference type="Gene3D" id="1.10.150.320">
    <property type="entry name" value="Photosystem II 12 kDa extrinsic protein"/>
    <property type="match status" value="1"/>
</dbReference>
<comment type="caution">
    <text evidence="3">The sequence shown here is derived from an EMBL/GenBank/DDBJ whole genome shotgun (WGS) entry which is preliminary data.</text>
</comment>
<dbReference type="NCBIfam" id="TIGR00426">
    <property type="entry name" value="competence protein ComEA helix-hairpin-helix repeat region"/>
    <property type="match status" value="1"/>
</dbReference>
<dbReference type="SMART" id="SM00278">
    <property type="entry name" value="HhH1"/>
    <property type="match status" value="2"/>
</dbReference>
<dbReference type="EMBL" id="AGCN01000033">
    <property type="protein sequence ID" value="EHN60633.1"/>
    <property type="molecule type" value="Genomic_DNA"/>
</dbReference>
<dbReference type="GO" id="GO:0003677">
    <property type="term" value="F:DNA binding"/>
    <property type="evidence" value="ECO:0007669"/>
    <property type="project" value="InterPro"/>
</dbReference>
<evidence type="ECO:0000259" key="2">
    <source>
        <dbReference type="SMART" id="SM00278"/>
    </source>
</evidence>
<dbReference type="GO" id="GO:0015628">
    <property type="term" value="P:protein secretion by the type II secretion system"/>
    <property type="evidence" value="ECO:0007669"/>
    <property type="project" value="TreeGrafter"/>
</dbReference>